<dbReference type="Gene3D" id="3.40.190.290">
    <property type="match status" value="1"/>
</dbReference>
<gene>
    <name evidence="6" type="ORF">Phou_024420</name>
</gene>
<keyword evidence="4" id="KW-0804">Transcription</keyword>
<keyword evidence="2" id="KW-0805">Transcription regulation</keyword>
<dbReference type="SUPFAM" id="SSF46785">
    <property type="entry name" value="Winged helix' DNA-binding domain"/>
    <property type="match status" value="1"/>
</dbReference>
<dbReference type="Proteomes" id="UP000482800">
    <property type="component" value="Unassembled WGS sequence"/>
</dbReference>
<dbReference type="PRINTS" id="PR00039">
    <property type="entry name" value="HTHLYSR"/>
</dbReference>
<dbReference type="GO" id="GO:0005829">
    <property type="term" value="C:cytosol"/>
    <property type="evidence" value="ECO:0007669"/>
    <property type="project" value="TreeGrafter"/>
</dbReference>
<dbReference type="GO" id="GO:0003700">
    <property type="term" value="F:DNA-binding transcription factor activity"/>
    <property type="evidence" value="ECO:0007669"/>
    <property type="project" value="InterPro"/>
</dbReference>
<dbReference type="InterPro" id="IPR036390">
    <property type="entry name" value="WH_DNA-bd_sf"/>
</dbReference>
<evidence type="ECO:0000313" key="7">
    <source>
        <dbReference type="Proteomes" id="UP000482800"/>
    </source>
</evidence>
<dbReference type="Pfam" id="PF00126">
    <property type="entry name" value="HTH_1"/>
    <property type="match status" value="1"/>
</dbReference>
<evidence type="ECO:0000256" key="2">
    <source>
        <dbReference type="ARBA" id="ARBA00023015"/>
    </source>
</evidence>
<protein>
    <submittedName>
        <fullName evidence="6">LysR family transcriptional regulator</fullName>
    </submittedName>
</protein>
<accession>A0A6V8JZN3</accession>
<dbReference type="GO" id="GO:0003677">
    <property type="term" value="F:DNA binding"/>
    <property type="evidence" value="ECO:0007669"/>
    <property type="project" value="UniProtKB-KW"/>
</dbReference>
<dbReference type="Pfam" id="PF03466">
    <property type="entry name" value="LysR_substrate"/>
    <property type="match status" value="1"/>
</dbReference>
<name>A0A6V8JZN3_9ACTN</name>
<dbReference type="AlphaFoldDB" id="A0A6V8JZN3"/>
<proteinExistence type="inferred from homology"/>
<dbReference type="SUPFAM" id="SSF53850">
    <property type="entry name" value="Periplasmic binding protein-like II"/>
    <property type="match status" value="1"/>
</dbReference>
<dbReference type="CDD" id="cd05466">
    <property type="entry name" value="PBP2_LTTR_substrate"/>
    <property type="match status" value="1"/>
</dbReference>
<evidence type="ECO:0000313" key="6">
    <source>
        <dbReference type="EMBL" id="GFJ78262.1"/>
    </source>
</evidence>
<evidence type="ECO:0000259" key="5">
    <source>
        <dbReference type="PROSITE" id="PS50931"/>
    </source>
</evidence>
<evidence type="ECO:0000256" key="4">
    <source>
        <dbReference type="ARBA" id="ARBA00023163"/>
    </source>
</evidence>
<dbReference type="RefSeq" id="WP_173056083.1">
    <property type="nucleotide sequence ID" value="NZ_BAABGO010000049.1"/>
</dbReference>
<dbReference type="FunFam" id="1.10.10.10:FF:000001">
    <property type="entry name" value="LysR family transcriptional regulator"/>
    <property type="match status" value="1"/>
</dbReference>
<dbReference type="InterPro" id="IPR050950">
    <property type="entry name" value="HTH-type_LysR_regulators"/>
</dbReference>
<reference evidence="6 7" key="2">
    <citation type="submission" date="2020-03" db="EMBL/GenBank/DDBJ databases">
        <authorList>
            <person name="Ichikawa N."/>
            <person name="Kimura A."/>
            <person name="Kitahashi Y."/>
            <person name="Uohara A."/>
        </authorList>
    </citation>
    <scope>NUCLEOTIDE SEQUENCE [LARGE SCALE GENOMIC DNA]</scope>
    <source>
        <strain evidence="6 7">NBRC 108639</strain>
    </source>
</reference>
<reference evidence="6 7" key="1">
    <citation type="submission" date="2020-03" db="EMBL/GenBank/DDBJ databases">
        <title>Whole genome shotgun sequence of Phytohabitans houttuyneae NBRC 108639.</title>
        <authorList>
            <person name="Komaki H."/>
            <person name="Tamura T."/>
        </authorList>
    </citation>
    <scope>NUCLEOTIDE SEQUENCE [LARGE SCALE GENOMIC DNA]</scope>
    <source>
        <strain evidence="6 7">NBRC 108639</strain>
    </source>
</reference>
<dbReference type="InterPro" id="IPR036388">
    <property type="entry name" value="WH-like_DNA-bd_sf"/>
</dbReference>
<feature type="domain" description="HTH lysR-type" evidence="5">
    <location>
        <begin position="1"/>
        <end position="58"/>
    </location>
</feature>
<dbReference type="InterPro" id="IPR005119">
    <property type="entry name" value="LysR_subst-bd"/>
</dbReference>
<dbReference type="PROSITE" id="PS50931">
    <property type="entry name" value="HTH_LYSR"/>
    <property type="match status" value="1"/>
</dbReference>
<dbReference type="EMBL" id="BLPF01000001">
    <property type="protein sequence ID" value="GFJ78262.1"/>
    <property type="molecule type" value="Genomic_DNA"/>
</dbReference>
<keyword evidence="7" id="KW-1185">Reference proteome</keyword>
<organism evidence="6 7">
    <name type="scientific">Phytohabitans houttuyneae</name>
    <dbReference type="NCBI Taxonomy" id="1076126"/>
    <lineage>
        <taxon>Bacteria</taxon>
        <taxon>Bacillati</taxon>
        <taxon>Actinomycetota</taxon>
        <taxon>Actinomycetes</taxon>
        <taxon>Micromonosporales</taxon>
        <taxon>Micromonosporaceae</taxon>
    </lineage>
</organism>
<dbReference type="Gene3D" id="1.10.10.10">
    <property type="entry name" value="Winged helix-like DNA-binding domain superfamily/Winged helix DNA-binding domain"/>
    <property type="match status" value="1"/>
</dbReference>
<sequence>MHLAQLRALVAVADRGSFTRAARDLGLTQSAVSHAVAALERDLGQRLVDRERVGAVLTAVGKAVVDDARDAVRAADRVAERAAASAGELVGELRLGGMPSTNLAVLPALQRRFARRHPGARVSLLEGTDDEMVDWLERGLVDLSCVVVGLGVVEGPVLAEDEFVALVHPEHPLAGEAAVRVEDLLDDAFVTSKSGCEPLVESIFGSHGLVFRPTHRVTQLSTIVTMVRAGMGVALLPSLMLDGDPAGVVPIPLNPRVPRTLRIGHRPGGRPSALARAFLDFVDEDGATGRE</sequence>
<dbReference type="PANTHER" id="PTHR30419:SF8">
    <property type="entry name" value="NITROGEN ASSIMILATION TRANSCRIPTIONAL ACTIVATOR-RELATED"/>
    <property type="match status" value="1"/>
</dbReference>
<evidence type="ECO:0000256" key="1">
    <source>
        <dbReference type="ARBA" id="ARBA00009437"/>
    </source>
</evidence>
<comment type="caution">
    <text evidence="6">The sequence shown here is derived from an EMBL/GenBank/DDBJ whole genome shotgun (WGS) entry which is preliminary data.</text>
</comment>
<keyword evidence="3" id="KW-0238">DNA-binding</keyword>
<comment type="similarity">
    <text evidence="1">Belongs to the LysR transcriptional regulatory family.</text>
</comment>
<dbReference type="PANTHER" id="PTHR30419">
    <property type="entry name" value="HTH-TYPE TRANSCRIPTIONAL REGULATOR YBHD"/>
    <property type="match status" value="1"/>
</dbReference>
<evidence type="ECO:0000256" key="3">
    <source>
        <dbReference type="ARBA" id="ARBA00023125"/>
    </source>
</evidence>
<dbReference type="InterPro" id="IPR000847">
    <property type="entry name" value="LysR_HTH_N"/>
</dbReference>